<dbReference type="EMBL" id="JAIWOZ010000002">
    <property type="protein sequence ID" value="KAH6608567.1"/>
    <property type="molecule type" value="Genomic_DNA"/>
</dbReference>
<protein>
    <submittedName>
        <fullName evidence="2">Uncharacterized protein</fullName>
    </submittedName>
</protein>
<name>A0A9P8QTX8_9HYPO</name>
<keyword evidence="3" id="KW-1185">Reference proteome</keyword>
<evidence type="ECO:0000313" key="3">
    <source>
        <dbReference type="Proteomes" id="UP000827724"/>
    </source>
</evidence>
<organism evidence="2 3">
    <name type="scientific">Trichoderma cornu-damae</name>
    <dbReference type="NCBI Taxonomy" id="654480"/>
    <lineage>
        <taxon>Eukaryota</taxon>
        <taxon>Fungi</taxon>
        <taxon>Dikarya</taxon>
        <taxon>Ascomycota</taxon>
        <taxon>Pezizomycotina</taxon>
        <taxon>Sordariomycetes</taxon>
        <taxon>Hypocreomycetidae</taxon>
        <taxon>Hypocreales</taxon>
        <taxon>Hypocreaceae</taxon>
        <taxon>Trichoderma</taxon>
    </lineage>
</organism>
<keyword evidence="1" id="KW-0472">Membrane</keyword>
<accession>A0A9P8QTX8</accession>
<reference evidence="2" key="1">
    <citation type="submission" date="2021-08" db="EMBL/GenBank/DDBJ databases">
        <title>Chromosome-Level Trichoderma cornu-damae using Hi-C Data.</title>
        <authorList>
            <person name="Kim C.S."/>
        </authorList>
    </citation>
    <scope>NUCLEOTIDE SEQUENCE</scope>
    <source>
        <strain evidence="2">KA19-0412C</strain>
    </source>
</reference>
<keyword evidence="1" id="KW-0812">Transmembrane</keyword>
<gene>
    <name evidence="2" type="ORF">Trco_001913</name>
</gene>
<comment type="caution">
    <text evidence="2">The sequence shown here is derived from an EMBL/GenBank/DDBJ whole genome shotgun (WGS) entry which is preliminary data.</text>
</comment>
<proteinExistence type="predicted"/>
<sequence>MVVGTVEDEANVLLYAERLPWHSIGDWWGELYRATDSKPSENMSAEGTVAARWLVSYTGTPQGVFGWHKRMMMEETCLGIDQDRIGGQVAVDEASVVVQELQRLADLQQALLDLQLVNLNLPPPAHAVGVFGNVATGSAAGAAGALLLILFLQQA</sequence>
<dbReference type="Proteomes" id="UP000827724">
    <property type="component" value="Unassembled WGS sequence"/>
</dbReference>
<keyword evidence="1" id="KW-1133">Transmembrane helix</keyword>
<dbReference type="AlphaFoldDB" id="A0A9P8QTX8"/>
<feature type="transmembrane region" description="Helical" evidence="1">
    <location>
        <begin position="130"/>
        <end position="152"/>
    </location>
</feature>
<evidence type="ECO:0000313" key="2">
    <source>
        <dbReference type="EMBL" id="KAH6608567.1"/>
    </source>
</evidence>
<evidence type="ECO:0000256" key="1">
    <source>
        <dbReference type="SAM" id="Phobius"/>
    </source>
</evidence>